<evidence type="ECO:0000256" key="1">
    <source>
        <dbReference type="SAM" id="MobiDB-lite"/>
    </source>
</evidence>
<feature type="compositionally biased region" description="Basic and acidic residues" evidence="1">
    <location>
        <begin position="9"/>
        <end position="27"/>
    </location>
</feature>
<evidence type="ECO:0000313" key="4">
    <source>
        <dbReference type="WBParaSite" id="OFLC_0001397501-mRNA-1"/>
    </source>
</evidence>
<dbReference type="GO" id="GO:1990112">
    <property type="term" value="C:RQC complex"/>
    <property type="evidence" value="ECO:0007669"/>
    <property type="project" value="TreeGrafter"/>
</dbReference>
<gene>
    <name evidence="2" type="ORF">OFLC_LOCUS13975</name>
</gene>
<dbReference type="STRING" id="387005.A0A183I2L2"/>
<reference evidence="2 3" key="2">
    <citation type="submission" date="2018-11" db="EMBL/GenBank/DDBJ databases">
        <authorList>
            <consortium name="Pathogen Informatics"/>
        </authorList>
    </citation>
    <scope>NUCLEOTIDE SEQUENCE [LARGE SCALE GENOMIC DNA]</scope>
</reference>
<reference evidence="4" key="1">
    <citation type="submission" date="2016-06" db="UniProtKB">
        <authorList>
            <consortium name="WormBaseParasite"/>
        </authorList>
    </citation>
    <scope>IDENTIFICATION</scope>
</reference>
<feature type="region of interest" description="Disordered" evidence="1">
    <location>
        <begin position="50"/>
        <end position="87"/>
    </location>
</feature>
<feature type="compositionally biased region" description="Basic residues" evidence="1">
    <location>
        <begin position="75"/>
        <end position="87"/>
    </location>
</feature>
<dbReference type="EMBL" id="UZAJ01040510">
    <property type="protein sequence ID" value="VDP15168.1"/>
    <property type="molecule type" value="Genomic_DNA"/>
</dbReference>
<name>A0A183I2L2_9BILA</name>
<accession>A0A183I2L2</accession>
<protein>
    <submittedName>
        <fullName evidence="2 4">Uncharacterized protein</fullName>
    </submittedName>
</protein>
<evidence type="ECO:0000313" key="3">
    <source>
        <dbReference type="Proteomes" id="UP000267606"/>
    </source>
</evidence>
<proteinExistence type="predicted"/>
<dbReference type="WBParaSite" id="OFLC_0001397501-mRNA-1">
    <property type="protein sequence ID" value="OFLC_0001397501-mRNA-1"/>
    <property type="gene ID" value="OFLC_0001397501"/>
</dbReference>
<feature type="compositionally biased region" description="Basic and acidic residues" evidence="1">
    <location>
        <begin position="65"/>
        <end position="74"/>
    </location>
</feature>
<dbReference type="InterPro" id="IPR006994">
    <property type="entry name" value="TCF25/Rqc1"/>
</dbReference>
<keyword evidence="3" id="KW-1185">Reference proteome</keyword>
<sequence>MSTKHLRRYLQEKKAIEEKKSSVREEEQSSESASESGAFVCNKYEFLEESAEGGDESSGLVEEPPVEKKSEKKEKKMVKKKRKGKKKERYTDIDNDLDILDTSPQETQLSKLHDMIFERDLFKIDSRMLNVENELRSILGRRSIDATQRGRVVFGKIVKKKPTWPEIKNVGKIFFIWE</sequence>
<feature type="region of interest" description="Disordered" evidence="1">
    <location>
        <begin position="1"/>
        <end position="37"/>
    </location>
</feature>
<dbReference type="PANTHER" id="PTHR22684:SF0">
    <property type="entry name" value="RIBOSOME QUALITY CONTROL COMPLEX SUBUNIT TCF25"/>
    <property type="match status" value="1"/>
</dbReference>
<dbReference type="AlphaFoldDB" id="A0A183I2L2"/>
<evidence type="ECO:0000313" key="2">
    <source>
        <dbReference type="EMBL" id="VDP15168.1"/>
    </source>
</evidence>
<dbReference type="Proteomes" id="UP000267606">
    <property type="component" value="Unassembled WGS sequence"/>
</dbReference>
<organism evidence="4">
    <name type="scientific">Onchocerca flexuosa</name>
    <dbReference type="NCBI Taxonomy" id="387005"/>
    <lineage>
        <taxon>Eukaryota</taxon>
        <taxon>Metazoa</taxon>
        <taxon>Ecdysozoa</taxon>
        <taxon>Nematoda</taxon>
        <taxon>Chromadorea</taxon>
        <taxon>Rhabditida</taxon>
        <taxon>Spirurina</taxon>
        <taxon>Spiruromorpha</taxon>
        <taxon>Filarioidea</taxon>
        <taxon>Onchocercidae</taxon>
        <taxon>Onchocerca</taxon>
    </lineage>
</organism>
<dbReference type="PANTHER" id="PTHR22684">
    <property type="entry name" value="NULP1-RELATED"/>
    <property type="match status" value="1"/>
</dbReference>